<keyword evidence="1" id="KW-0479">Metal-binding</keyword>
<name>A0ABY6CQ26_9BACT</name>
<dbReference type="Proteomes" id="UP001065174">
    <property type="component" value="Chromosome"/>
</dbReference>
<evidence type="ECO:0000256" key="2">
    <source>
        <dbReference type="ARBA" id="ARBA00022801"/>
    </source>
</evidence>
<keyword evidence="2" id="KW-0378">Hydrolase</keyword>
<dbReference type="Pfam" id="PF00459">
    <property type="entry name" value="Inositol_P"/>
    <property type="match status" value="1"/>
</dbReference>
<accession>A0ABY6CQ26</accession>
<sequence length="289" mass="31801">MNPEQLNHLTQIAARAAQEAADFIRRHSAEQIAVTHKAGMNSHAAAVVTWVDLQCQNIILQHLNESMQRYDLGLLTEELPDDGSRLSKAYFWCIDPLDGTLAFTQQRPGYAVSIALVNRDGVSMIGVIHDPVTDRRVIAIRGQGVQSDLLTTDDDTSDSNVLWCMLDRGMMQHAEMDSILQGLKIYQDQHALHEIRFIAGAGAALQACRVASHNYALYFKLPKVQAGGGSIWDYAATACVFGELGLHLSDTDGQVLHLNNPITTFMNQSGVVFATDMQLAEAVINRSQQ</sequence>
<protein>
    <submittedName>
        <fullName evidence="4">Inositol monophosphatase family protein</fullName>
    </submittedName>
</protein>
<dbReference type="CDD" id="cd01637">
    <property type="entry name" value="IMPase_like"/>
    <property type="match status" value="1"/>
</dbReference>
<evidence type="ECO:0000256" key="3">
    <source>
        <dbReference type="ARBA" id="ARBA00022842"/>
    </source>
</evidence>
<dbReference type="Gene3D" id="3.30.540.10">
    <property type="entry name" value="Fructose-1,6-Bisphosphatase, subunit A, domain 1"/>
    <property type="match status" value="1"/>
</dbReference>
<reference evidence="4" key="1">
    <citation type="submission" date="2022-09" db="EMBL/GenBank/DDBJ databases">
        <title>Comparative genomics and taxonomic characterization of three novel marine species of genus Reichenbachiella exhibiting antioxidant and polysaccharide degradation activities.</title>
        <authorList>
            <person name="Muhammad N."/>
            <person name="Lee Y.-J."/>
            <person name="Ko J."/>
            <person name="Kim S.-G."/>
        </authorList>
    </citation>
    <scope>NUCLEOTIDE SEQUENCE</scope>
    <source>
        <strain evidence="4">BKB1-1</strain>
    </source>
</reference>
<dbReference type="Gene3D" id="3.40.190.80">
    <property type="match status" value="1"/>
</dbReference>
<dbReference type="PROSITE" id="PS00629">
    <property type="entry name" value="IMP_1"/>
    <property type="match status" value="1"/>
</dbReference>
<dbReference type="InterPro" id="IPR020583">
    <property type="entry name" value="Inositol_monoP_metal-BS"/>
</dbReference>
<proteinExistence type="predicted"/>
<evidence type="ECO:0000313" key="5">
    <source>
        <dbReference type="Proteomes" id="UP001065174"/>
    </source>
</evidence>
<gene>
    <name evidence="4" type="ORF">N6H18_14395</name>
</gene>
<organism evidence="4 5">
    <name type="scientific">Reichenbachiella agarivorans</name>
    <dbReference type="NCBI Taxonomy" id="2979464"/>
    <lineage>
        <taxon>Bacteria</taxon>
        <taxon>Pseudomonadati</taxon>
        <taxon>Bacteroidota</taxon>
        <taxon>Cytophagia</taxon>
        <taxon>Cytophagales</taxon>
        <taxon>Reichenbachiellaceae</taxon>
        <taxon>Reichenbachiella</taxon>
    </lineage>
</organism>
<keyword evidence="5" id="KW-1185">Reference proteome</keyword>
<evidence type="ECO:0000313" key="4">
    <source>
        <dbReference type="EMBL" id="UXP31538.1"/>
    </source>
</evidence>
<dbReference type="SUPFAM" id="SSF56655">
    <property type="entry name" value="Carbohydrate phosphatase"/>
    <property type="match status" value="1"/>
</dbReference>
<dbReference type="PRINTS" id="PR00377">
    <property type="entry name" value="IMPHPHTASES"/>
</dbReference>
<dbReference type="PANTHER" id="PTHR20854">
    <property type="entry name" value="INOSITOL MONOPHOSPHATASE"/>
    <property type="match status" value="1"/>
</dbReference>
<evidence type="ECO:0000256" key="1">
    <source>
        <dbReference type="ARBA" id="ARBA00022723"/>
    </source>
</evidence>
<dbReference type="PANTHER" id="PTHR20854:SF4">
    <property type="entry name" value="INOSITOL-1-MONOPHOSPHATASE-RELATED"/>
    <property type="match status" value="1"/>
</dbReference>
<dbReference type="RefSeq" id="WP_262308977.1">
    <property type="nucleotide sequence ID" value="NZ_CP106679.1"/>
</dbReference>
<dbReference type="EMBL" id="CP106679">
    <property type="protein sequence ID" value="UXP31538.1"/>
    <property type="molecule type" value="Genomic_DNA"/>
</dbReference>
<dbReference type="InterPro" id="IPR000760">
    <property type="entry name" value="Inositol_monophosphatase-like"/>
</dbReference>
<keyword evidence="3" id="KW-0460">Magnesium</keyword>